<evidence type="ECO:0000256" key="1">
    <source>
        <dbReference type="SAM" id="MobiDB-lite"/>
    </source>
</evidence>
<evidence type="ECO:0000313" key="3">
    <source>
        <dbReference type="Proteomes" id="UP000244722"/>
    </source>
</evidence>
<dbReference type="EMBL" id="NESQ01000225">
    <property type="protein sequence ID" value="PUU75563.1"/>
    <property type="molecule type" value="Genomic_DNA"/>
</dbReference>
<proteinExistence type="predicted"/>
<feature type="region of interest" description="Disordered" evidence="1">
    <location>
        <begin position="1"/>
        <end position="22"/>
    </location>
</feature>
<organism evidence="2 3">
    <name type="scientific">Tuber borchii</name>
    <name type="common">White truffle</name>
    <dbReference type="NCBI Taxonomy" id="42251"/>
    <lineage>
        <taxon>Eukaryota</taxon>
        <taxon>Fungi</taxon>
        <taxon>Dikarya</taxon>
        <taxon>Ascomycota</taxon>
        <taxon>Pezizomycotina</taxon>
        <taxon>Pezizomycetes</taxon>
        <taxon>Pezizales</taxon>
        <taxon>Tuberaceae</taxon>
        <taxon>Tuber</taxon>
    </lineage>
</organism>
<feature type="region of interest" description="Disordered" evidence="1">
    <location>
        <begin position="37"/>
        <end position="59"/>
    </location>
</feature>
<gene>
    <name evidence="2" type="ORF">B9Z19DRAFT_1153146</name>
</gene>
<reference evidence="2 3" key="1">
    <citation type="submission" date="2017-04" db="EMBL/GenBank/DDBJ databases">
        <title>Draft genome sequence of Tuber borchii Vittad., a whitish edible truffle.</title>
        <authorList>
            <consortium name="DOE Joint Genome Institute"/>
            <person name="Murat C."/>
            <person name="Kuo A."/>
            <person name="Barry K.W."/>
            <person name="Clum A."/>
            <person name="Dockter R.B."/>
            <person name="Fauchery L."/>
            <person name="Iotti M."/>
            <person name="Kohler A."/>
            <person name="Labutti K."/>
            <person name="Lindquist E.A."/>
            <person name="Lipzen A."/>
            <person name="Ohm R.A."/>
            <person name="Wang M."/>
            <person name="Grigoriev I.V."/>
            <person name="Zambonelli A."/>
            <person name="Martin F.M."/>
        </authorList>
    </citation>
    <scope>NUCLEOTIDE SEQUENCE [LARGE SCALE GENOMIC DNA]</scope>
    <source>
        <strain evidence="2 3">Tbo3840</strain>
    </source>
</reference>
<keyword evidence="3" id="KW-1185">Reference proteome</keyword>
<feature type="compositionally biased region" description="Gly residues" evidence="1">
    <location>
        <begin position="44"/>
        <end position="59"/>
    </location>
</feature>
<name>A0A2T6ZJB3_TUBBO</name>
<dbReference type="STRING" id="42251.A0A2T6ZJB3"/>
<sequence length="396" mass="42048">MSKQTQKITPGDAFTPEESRTSSKLLLGYGRVSNVRTSSSNTTIGGGGGGGGGAGGSGGGGTVITISTAKGEDWKMHYPIHEPSLSFGSRVKVFGRVVNGWVSGGRVEITVDDEGGVEEEEEEVRIKEVIPLKAYSEVVGINTPHPTGTTNTTTTAAAAAAATMGILVCIKSVLMPSPLTLYPSPTNILMIQQTPRATTTTTGTPIPSLRIQILDATAEGTLTLWGPTATAATSAGWTPFSTALYITAARHLLKTYPHTRLHLLPPPEWPAAAAGMKLLFTLAEFSAHVWTWYYCLSGICSFWGLGSSNGKCSYTSTPNTHLRSLTDETGTIPGTALIFSQKAWDSLLLLTPTSELANKSLQELARLEAQLAYTRFDFAVVWDSEIGVLYVCDVSQ</sequence>
<evidence type="ECO:0000313" key="2">
    <source>
        <dbReference type="EMBL" id="PUU75563.1"/>
    </source>
</evidence>
<accession>A0A2T6ZJB3</accession>
<dbReference type="OrthoDB" id="5417511at2759"/>
<comment type="caution">
    <text evidence="2">The sequence shown here is derived from an EMBL/GenBank/DDBJ whole genome shotgun (WGS) entry which is preliminary data.</text>
</comment>
<dbReference type="Proteomes" id="UP000244722">
    <property type="component" value="Unassembled WGS sequence"/>
</dbReference>
<dbReference type="AlphaFoldDB" id="A0A2T6ZJB3"/>
<protein>
    <submittedName>
        <fullName evidence="2">Uncharacterized protein</fullName>
    </submittedName>
</protein>